<keyword evidence="1" id="KW-1133">Transmembrane helix</keyword>
<keyword evidence="1" id="KW-0472">Membrane</keyword>
<keyword evidence="3" id="KW-1185">Reference proteome</keyword>
<sequence length="72" mass="8259">MKSELIKQVFILLFLMMILILVEFYVSFKGLVFSGWNTLIIPAPIIKRSIMTMLLISLMWRGKLFFSGTAGT</sequence>
<accession>A0A420VV55</accession>
<dbReference type="EMBL" id="RBWS01000014">
    <property type="protein sequence ID" value="RKO70214.1"/>
    <property type="molecule type" value="Genomic_DNA"/>
</dbReference>
<name>A0A420VV55_9SPHI</name>
<organism evidence="2 3">
    <name type="scientific">Sphingobacterium puteale</name>
    <dbReference type="NCBI Taxonomy" id="2420510"/>
    <lineage>
        <taxon>Bacteria</taxon>
        <taxon>Pseudomonadati</taxon>
        <taxon>Bacteroidota</taxon>
        <taxon>Sphingobacteriia</taxon>
        <taxon>Sphingobacteriales</taxon>
        <taxon>Sphingobacteriaceae</taxon>
        <taxon>Sphingobacterium</taxon>
    </lineage>
</organism>
<reference evidence="2 3" key="1">
    <citation type="submission" date="2018-10" db="EMBL/GenBank/DDBJ databases">
        <title>Sphingobacterium sp. M05W1-28.</title>
        <authorList>
            <person name="Cai H."/>
        </authorList>
    </citation>
    <scope>NUCLEOTIDE SEQUENCE [LARGE SCALE GENOMIC DNA]</scope>
    <source>
        <strain evidence="2 3">M05W1-28</strain>
    </source>
</reference>
<comment type="caution">
    <text evidence="2">The sequence shown here is derived from an EMBL/GenBank/DDBJ whole genome shotgun (WGS) entry which is preliminary data.</text>
</comment>
<protein>
    <submittedName>
        <fullName evidence="2">Uncharacterized protein</fullName>
    </submittedName>
</protein>
<feature type="transmembrane region" description="Helical" evidence="1">
    <location>
        <begin position="40"/>
        <end position="60"/>
    </location>
</feature>
<keyword evidence="1" id="KW-0812">Transmembrane</keyword>
<evidence type="ECO:0000256" key="1">
    <source>
        <dbReference type="SAM" id="Phobius"/>
    </source>
</evidence>
<proteinExistence type="predicted"/>
<evidence type="ECO:0000313" key="3">
    <source>
        <dbReference type="Proteomes" id="UP000282423"/>
    </source>
</evidence>
<evidence type="ECO:0000313" key="2">
    <source>
        <dbReference type="EMBL" id="RKO70214.1"/>
    </source>
</evidence>
<dbReference type="Proteomes" id="UP000282423">
    <property type="component" value="Unassembled WGS sequence"/>
</dbReference>
<gene>
    <name evidence="2" type="ORF">D7322_18760</name>
</gene>
<feature type="transmembrane region" description="Helical" evidence="1">
    <location>
        <begin position="9"/>
        <end position="28"/>
    </location>
</feature>
<dbReference type="AlphaFoldDB" id="A0A420VV55"/>